<keyword evidence="7" id="KW-1015">Disulfide bond</keyword>
<dbReference type="EMBL" id="SHBO01000008">
    <property type="protein sequence ID" value="RZO07833.1"/>
    <property type="molecule type" value="Genomic_DNA"/>
</dbReference>
<dbReference type="GO" id="GO:0005737">
    <property type="term" value="C:cytoplasm"/>
    <property type="evidence" value="ECO:0007669"/>
    <property type="project" value="TreeGrafter"/>
</dbReference>
<gene>
    <name evidence="15" type="ORF">EVB02_01195</name>
</gene>
<name>A0A520LNA1_9GAMM</name>
<dbReference type="SUPFAM" id="SSF52833">
    <property type="entry name" value="Thioredoxin-like"/>
    <property type="match status" value="1"/>
</dbReference>
<dbReference type="InterPro" id="IPR000866">
    <property type="entry name" value="AhpC/TSA"/>
</dbReference>
<dbReference type="NCBIfam" id="NF006960">
    <property type="entry name" value="PRK09437.1"/>
    <property type="match status" value="1"/>
</dbReference>
<evidence type="ECO:0000259" key="14">
    <source>
        <dbReference type="PROSITE" id="PS51352"/>
    </source>
</evidence>
<dbReference type="Proteomes" id="UP000318148">
    <property type="component" value="Unassembled WGS sequence"/>
</dbReference>
<evidence type="ECO:0000256" key="9">
    <source>
        <dbReference type="ARBA" id="ARBA00032824"/>
    </source>
</evidence>
<dbReference type="InterPro" id="IPR024706">
    <property type="entry name" value="Peroxiredoxin_AhpC-typ"/>
</dbReference>
<dbReference type="GO" id="GO:0045454">
    <property type="term" value="P:cell redox homeostasis"/>
    <property type="evidence" value="ECO:0007669"/>
    <property type="project" value="TreeGrafter"/>
</dbReference>
<feature type="domain" description="Thioredoxin" evidence="14">
    <location>
        <begin position="4"/>
        <end position="158"/>
    </location>
</feature>
<dbReference type="GO" id="GO:0008379">
    <property type="term" value="F:thioredoxin peroxidase activity"/>
    <property type="evidence" value="ECO:0007669"/>
    <property type="project" value="TreeGrafter"/>
</dbReference>
<keyword evidence="8" id="KW-0676">Redox-active center</keyword>
<comment type="similarity">
    <text evidence="10">Belongs to the peroxiredoxin family. BCP/PrxQ subfamily.</text>
</comment>
<comment type="caution">
    <text evidence="15">The sequence shown here is derived from an EMBL/GenBank/DDBJ whole genome shotgun (WGS) entry which is preliminary data.</text>
</comment>
<evidence type="ECO:0000256" key="7">
    <source>
        <dbReference type="ARBA" id="ARBA00023157"/>
    </source>
</evidence>
<dbReference type="CDD" id="cd03017">
    <property type="entry name" value="PRX_BCP"/>
    <property type="match status" value="1"/>
</dbReference>
<accession>A0A520LNA1</accession>
<dbReference type="Gene3D" id="3.40.30.10">
    <property type="entry name" value="Glutaredoxin"/>
    <property type="match status" value="1"/>
</dbReference>
<evidence type="ECO:0000256" key="1">
    <source>
        <dbReference type="ARBA" id="ARBA00003330"/>
    </source>
</evidence>
<evidence type="ECO:0000256" key="8">
    <source>
        <dbReference type="ARBA" id="ARBA00023284"/>
    </source>
</evidence>
<evidence type="ECO:0000256" key="6">
    <source>
        <dbReference type="ARBA" id="ARBA00023002"/>
    </source>
</evidence>
<comment type="subunit">
    <text evidence="2">Monomer.</text>
</comment>
<dbReference type="EC" id="1.11.1.24" evidence="3"/>
<dbReference type="PROSITE" id="PS51352">
    <property type="entry name" value="THIOREDOXIN_2"/>
    <property type="match status" value="1"/>
</dbReference>
<evidence type="ECO:0000313" key="16">
    <source>
        <dbReference type="Proteomes" id="UP000318148"/>
    </source>
</evidence>
<dbReference type="InterPro" id="IPR013766">
    <property type="entry name" value="Thioredoxin_domain"/>
</dbReference>
<sequence length="158" mass="18292">MTFLKEGCEAPGFELKNQHQELINLSDFRNEKYVVLYFYPKASTPGCTVQACSIRDSYKEFSELDTVVLGISPDPSDKLLKFEQKQNLNFSLLSDLEHVIAEKYGVWDLKKFMGREFFGIIRSTFIIDKTGLIAHIMPKVNTKTHHDDTLLWLRNNIK</sequence>
<dbReference type="PANTHER" id="PTHR42801">
    <property type="entry name" value="THIOREDOXIN-DEPENDENT PEROXIDE REDUCTASE"/>
    <property type="match status" value="1"/>
</dbReference>
<dbReference type="FunFam" id="3.40.30.10:FF:000007">
    <property type="entry name" value="Thioredoxin-dependent thiol peroxidase"/>
    <property type="match status" value="1"/>
</dbReference>
<evidence type="ECO:0000256" key="12">
    <source>
        <dbReference type="ARBA" id="ARBA00049091"/>
    </source>
</evidence>
<evidence type="ECO:0000256" key="4">
    <source>
        <dbReference type="ARBA" id="ARBA00022559"/>
    </source>
</evidence>
<evidence type="ECO:0000256" key="2">
    <source>
        <dbReference type="ARBA" id="ARBA00011245"/>
    </source>
</evidence>
<keyword evidence="6 15" id="KW-0560">Oxidoreductase</keyword>
<feature type="active site" description="Cysteine sulfenic acid (-SOH) intermediate; for peroxidase activity" evidence="13">
    <location>
        <position position="47"/>
    </location>
</feature>
<dbReference type="AlphaFoldDB" id="A0A520LNA1"/>
<protein>
    <recommendedName>
        <fullName evidence="3">thioredoxin-dependent peroxiredoxin</fullName>
        <ecNumber evidence="3">1.11.1.24</ecNumber>
    </recommendedName>
    <alternativeName>
        <fullName evidence="9">Thioredoxin peroxidase</fullName>
    </alternativeName>
    <alternativeName>
        <fullName evidence="11">Thioredoxin-dependent peroxiredoxin Bcp</fullName>
    </alternativeName>
</protein>
<comment type="function">
    <text evidence="1">Thiol-specific peroxidase that catalyzes the reduction of hydrogen peroxide and organic hydroperoxides to water and alcohols, respectively. Plays a role in cell protection against oxidative stress by detoxifying peroxides and as sensor of hydrogen peroxide-mediated signaling events.</text>
</comment>
<dbReference type="PIRSF" id="PIRSF000239">
    <property type="entry name" value="AHPC"/>
    <property type="match status" value="1"/>
</dbReference>
<proteinExistence type="inferred from homology"/>
<dbReference type="GO" id="GO:0034599">
    <property type="term" value="P:cellular response to oxidative stress"/>
    <property type="evidence" value="ECO:0007669"/>
    <property type="project" value="TreeGrafter"/>
</dbReference>
<dbReference type="PANTHER" id="PTHR42801:SF4">
    <property type="entry name" value="AHPC_TSA FAMILY PROTEIN"/>
    <property type="match status" value="1"/>
</dbReference>
<dbReference type="Pfam" id="PF00578">
    <property type="entry name" value="AhpC-TSA"/>
    <property type="match status" value="1"/>
</dbReference>
<comment type="catalytic activity">
    <reaction evidence="12">
        <text>a hydroperoxide + [thioredoxin]-dithiol = an alcohol + [thioredoxin]-disulfide + H2O</text>
        <dbReference type="Rhea" id="RHEA:62620"/>
        <dbReference type="Rhea" id="RHEA-COMP:10698"/>
        <dbReference type="Rhea" id="RHEA-COMP:10700"/>
        <dbReference type="ChEBI" id="CHEBI:15377"/>
        <dbReference type="ChEBI" id="CHEBI:29950"/>
        <dbReference type="ChEBI" id="CHEBI:30879"/>
        <dbReference type="ChEBI" id="CHEBI:35924"/>
        <dbReference type="ChEBI" id="CHEBI:50058"/>
        <dbReference type="EC" id="1.11.1.24"/>
    </reaction>
</comment>
<evidence type="ECO:0000256" key="3">
    <source>
        <dbReference type="ARBA" id="ARBA00013017"/>
    </source>
</evidence>
<evidence type="ECO:0000313" key="15">
    <source>
        <dbReference type="EMBL" id="RZO07833.1"/>
    </source>
</evidence>
<dbReference type="InterPro" id="IPR036249">
    <property type="entry name" value="Thioredoxin-like_sf"/>
</dbReference>
<keyword evidence="5" id="KW-0049">Antioxidant</keyword>
<organism evidence="15 16">
    <name type="scientific">SAR92 clade bacterium</name>
    <dbReference type="NCBI Taxonomy" id="2315479"/>
    <lineage>
        <taxon>Bacteria</taxon>
        <taxon>Pseudomonadati</taxon>
        <taxon>Pseudomonadota</taxon>
        <taxon>Gammaproteobacteria</taxon>
        <taxon>Cellvibrionales</taxon>
        <taxon>Porticoccaceae</taxon>
        <taxon>SAR92 clade</taxon>
    </lineage>
</organism>
<evidence type="ECO:0000256" key="11">
    <source>
        <dbReference type="ARBA" id="ARBA00042639"/>
    </source>
</evidence>
<dbReference type="InterPro" id="IPR050924">
    <property type="entry name" value="Peroxiredoxin_BCP/PrxQ"/>
</dbReference>
<keyword evidence="4 15" id="KW-0575">Peroxidase</keyword>
<evidence type="ECO:0000256" key="13">
    <source>
        <dbReference type="PIRSR" id="PIRSR000239-1"/>
    </source>
</evidence>
<reference evidence="15 16" key="1">
    <citation type="submission" date="2019-02" db="EMBL/GenBank/DDBJ databases">
        <title>Prokaryotic population dynamics and viral predation in marine succession experiment using metagenomics: the confinement effect.</title>
        <authorList>
            <person name="Haro-Moreno J.M."/>
            <person name="Rodriguez-Valera F."/>
            <person name="Lopez-Perez M."/>
        </authorList>
    </citation>
    <scope>NUCLEOTIDE SEQUENCE [LARGE SCALE GENOMIC DNA]</scope>
    <source>
        <strain evidence="15">MED-G169</strain>
    </source>
</reference>
<evidence type="ECO:0000256" key="5">
    <source>
        <dbReference type="ARBA" id="ARBA00022862"/>
    </source>
</evidence>
<evidence type="ECO:0000256" key="10">
    <source>
        <dbReference type="ARBA" id="ARBA00038489"/>
    </source>
</evidence>